<dbReference type="AlphaFoldDB" id="A0A1K2CLM2"/>
<organism evidence="2 3">
    <name type="scientific">Streptomyces atratus</name>
    <dbReference type="NCBI Taxonomy" id="1893"/>
    <lineage>
        <taxon>Bacteria</taxon>
        <taxon>Bacillati</taxon>
        <taxon>Actinomycetota</taxon>
        <taxon>Actinomycetes</taxon>
        <taxon>Kitasatosporales</taxon>
        <taxon>Streptomycetaceae</taxon>
        <taxon>Streptomyces</taxon>
    </lineage>
</organism>
<reference evidence="2 3" key="1">
    <citation type="submission" date="2016-11" db="EMBL/GenBank/DDBJ databases">
        <authorList>
            <person name="Jaros S."/>
            <person name="Januszkiewicz K."/>
            <person name="Wedrychowicz H."/>
        </authorList>
    </citation>
    <scope>NUCLEOTIDE SEQUENCE [LARGE SCALE GENOMIC DNA]</scope>
    <source>
        <strain evidence="2 3">OK807</strain>
    </source>
</reference>
<evidence type="ECO:0000313" key="2">
    <source>
        <dbReference type="EMBL" id="SFY11678.1"/>
    </source>
</evidence>
<keyword evidence="1" id="KW-0732">Signal</keyword>
<sequence length="112" mass="12009">MKRRSITSVLAFTAVAGSLLVAPSATASEVGIKKAECEVWKSNKAPWTGYSKCTGMLPIVERQQVKVICIDPRGSQWVVYGRGKGNGETSSAKCSDNPNVGVYKVGANVYRI</sequence>
<name>A0A1K2CLM2_STRAR</name>
<evidence type="ECO:0000256" key="1">
    <source>
        <dbReference type="SAM" id="SignalP"/>
    </source>
</evidence>
<dbReference type="Proteomes" id="UP000181909">
    <property type="component" value="Unassembled WGS sequence"/>
</dbReference>
<dbReference type="EMBL" id="FPJO01000011">
    <property type="protein sequence ID" value="SFY11678.1"/>
    <property type="molecule type" value="Genomic_DNA"/>
</dbReference>
<evidence type="ECO:0008006" key="4">
    <source>
        <dbReference type="Google" id="ProtNLM"/>
    </source>
</evidence>
<feature type="chain" id="PRO_5012769407" description="Secreted protein" evidence="1">
    <location>
        <begin position="28"/>
        <end position="112"/>
    </location>
</feature>
<accession>A0A1K2CLM2</accession>
<protein>
    <recommendedName>
        <fullName evidence="4">Secreted protein</fullName>
    </recommendedName>
</protein>
<evidence type="ECO:0000313" key="3">
    <source>
        <dbReference type="Proteomes" id="UP000181909"/>
    </source>
</evidence>
<feature type="signal peptide" evidence="1">
    <location>
        <begin position="1"/>
        <end position="27"/>
    </location>
</feature>
<gene>
    <name evidence="2" type="ORF">SAMN02787144_101168</name>
</gene>
<proteinExistence type="predicted"/>